<dbReference type="RefSeq" id="WP_123093709.1">
    <property type="nucleotide sequence ID" value="NZ_CP044548.2"/>
</dbReference>
<evidence type="ECO:0000259" key="9">
    <source>
        <dbReference type="Pfam" id="PF13231"/>
    </source>
</evidence>
<evidence type="ECO:0000256" key="7">
    <source>
        <dbReference type="ARBA" id="ARBA00023136"/>
    </source>
</evidence>
<feature type="transmembrane region" description="Helical" evidence="8">
    <location>
        <begin position="163"/>
        <end position="196"/>
    </location>
</feature>
<evidence type="ECO:0000256" key="4">
    <source>
        <dbReference type="ARBA" id="ARBA00022679"/>
    </source>
</evidence>
<dbReference type="Pfam" id="PF13231">
    <property type="entry name" value="PMT_2"/>
    <property type="match status" value="1"/>
</dbReference>
<reference evidence="10 11" key="1">
    <citation type="submission" date="2019-09" db="EMBL/GenBank/DDBJ databases">
        <title>Complete Genome Sequence of Janibacter melonis M714 with both human health impact and industrial applications.</title>
        <authorList>
            <person name="Jin M."/>
            <person name="Zhao Q.R."/>
        </authorList>
    </citation>
    <scope>NUCLEOTIDE SEQUENCE [LARGE SCALE GENOMIC DNA]</scope>
    <source>
        <strain evidence="10 11">M714</strain>
    </source>
</reference>
<dbReference type="PANTHER" id="PTHR33908">
    <property type="entry name" value="MANNOSYLTRANSFERASE YKCB-RELATED"/>
    <property type="match status" value="1"/>
</dbReference>
<gene>
    <name evidence="10" type="ORF">EEW87_013075</name>
</gene>
<keyword evidence="6 8" id="KW-1133">Transmembrane helix</keyword>
<evidence type="ECO:0000256" key="3">
    <source>
        <dbReference type="ARBA" id="ARBA00022676"/>
    </source>
</evidence>
<dbReference type="GO" id="GO:0009103">
    <property type="term" value="P:lipopolysaccharide biosynthetic process"/>
    <property type="evidence" value="ECO:0007669"/>
    <property type="project" value="UniProtKB-ARBA"/>
</dbReference>
<keyword evidence="7 8" id="KW-0472">Membrane</keyword>
<evidence type="ECO:0000313" key="10">
    <source>
        <dbReference type="EMBL" id="QFQ31043.2"/>
    </source>
</evidence>
<dbReference type="AlphaFoldDB" id="A0A5P8FPJ5"/>
<evidence type="ECO:0000256" key="1">
    <source>
        <dbReference type="ARBA" id="ARBA00004651"/>
    </source>
</evidence>
<feature type="transmembrane region" description="Helical" evidence="8">
    <location>
        <begin position="230"/>
        <end position="251"/>
    </location>
</feature>
<feature type="transmembrane region" description="Helical" evidence="8">
    <location>
        <begin position="292"/>
        <end position="313"/>
    </location>
</feature>
<evidence type="ECO:0000256" key="8">
    <source>
        <dbReference type="SAM" id="Phobius"/>
    </source>
</evidence>
<evidence type="ECO:0000313" key="11">
    <source>
        <dbReference type="Proteomes" id="UP000271708"/>
    </source>
</evidence>
<dbReference type="GO" id="GO:0016763">
    <property type="term" value="F:pentosyltransferase activity"/>
    <property type="evidence" value="ECO:0007669"/>
    <property type="project" value="TreeGrafter"/>
</dbReference>
<keyword evidence="4" id="KW-0808">Transferase</keyword>
<dbReference type="InterPro" id="IPR050297">
    <property type="entry name" value="LipidA_mod_glycosyltrf_83"/>
</dbReference>
<feature type="transmembrane region" description="Helical" evidence="8">
    <location>
        <begin position="349"/>
        <end position="368"/>
    </location>
</feature>
<feature type="transmembrane region" description="Helical" evidence="8">
    <location>
        <begin position="112"/>
        <end position="129"/>
    </location>
</feature>
<dbReference type="InterPro" id="IPR038731">
    <property type="entry name" value="RgtA/B/C-like"/>
</dbReference>
<dbReference type="KEGG" id="jme:EEW87_013075"/>
<organism evidence="10 11">
    <name type="scientific">Janibacter melonis</name>
    <dbReference type="NCBI Taxonomy" id="262209"/>
    <lineage>
        <taxon>Bacteria</taxon>
        <taxon>Bacillati</taxon>
        <taxon>Actinomycetota</taxon>
        <taxon>Actinomycetes</taxon>
        <taxon>Micrococcales</taxon>
        <taxon>Intrasporangiaceae</taxon>
        <taxon>Janibacter</taxon>
    </lineage>
</organism>
<feature type="domain" description="Glycosyltransferase RgtA/B/C/D-like" evidence="9">
    <location>
        <begin position="63"/>
        <end position="197"/>
    </location>
</feature>
<keyword evidence="5 8" id="KW-0812">Transmembrane</keyword>
<feature type="transmembrane region" description="Helical" evidence="8">
    <location>
        <begin position="325"/>
        <end position="343"/>
    </location>
</feature>
<evidence type="ECO:0000256" key="2">
    <source>
        <dbReference type="ARBA" id="ARBA00022475"/>
    </source>
</evidence>
<dbReference type="GeneID" id="59162111"/>
<dbReference type="EMBL" id="CP044548">
    <property type="protein sequence ID" value="QFQ31043.2"/>
    <property type="molecule type" value="Genomic_DNA"/>
</dbReference>
<dbReference type="GO" id="GO:0005886">
    <property type="term" value="C:plasma membrane"/>
    <property type="evidence" value="ECO:0007669"/>
    <property type="project" value="UniProtKB-SubCell"/>
</dbReference>
<feature type="transmembrane region" description="Helical" evidence="8">
    <location>
        <begin position="17"/>
        <end position="36"/>
    </location>
</feature>
<name>A0A5P8FPJ5_9MICO</name>
<protein>
    <recommendedName>
        <fullName evidence="9">Glycosyltransferase RgtA/B/C/D-like domain-containing protein</fullName>
    </recommendedName>
</protein>
<dbReference type="PANTHER" id="PTHR33908:SF3">
    <property type="entry name" value="UNDECAPRENYL PHOSPHATE-ALPHA-4-AMINO-4-DEOXY-L-ARABINOSE ARABINOSYL TRANSFERASE"/>
    <property type="match status" value="1"/>
</dbReference>
<proteinExistence type="predicted"/>
<comment type="subcellular location">
    <subcellularLocation>
        <location evidence="1">Cell membrane</location>
        <topology evidence="1">Multi-pass membrane protein</topology>
    </subcellularLocation>
</comment>
<keyword evidence="2" id="KW-1003">Cell membrane</keyword>
<dbReference type="GO" id="GO:0010041">
    <property type="term" value="P:response to iron(III) ion"/>
    <property type="evidence" value="ECO:0007669"/>
    <property type="project" value="TreeGrafter"/>
</dbReference>
<sequence length="521" mass="55445">MSLPHAGGHGGVRPRHLLLLLASLAGVVMATWRLGVASTRGDEIYYRDAALDHLAGDWLANAQHPPLAKELMALSMGVLGDGTIPGRLPAATCAWLTGFVVAGLVWEITGRTKGGVLAGVGAALLWWLLPFEPARMATLEAPLALFVALATWAWLRARVGWSSWWFLLGGAAVGLAVATKLTGALAVAGLLPVLLLGVRDRRDPAVLSRLDPRARRRLDRLATRPVRRTVTALAVAAVGALAAWAACYLPLGGDALEAVRTSVTFQAEHAAQGHAHPVAGRDQLFPPWWSGWWYQAQHLGPVATTALWALAVAGAVRHRRRSTPVVATLAASALALAVSPLQLPHYQYVWWPTLLVLGAAAWVPGPGATAPRRAPWAPRVASALALALTLPVAGVAAQHVRGVLTLEVDDYRAAALLVERSVPEQTPVTVWAQMRAVRLGLPTQELSTRLPADANPAVLVVDLQWAQRKGLDLALWERCRSAQYDRQPLGAVVVYVRDDSVQADPSGGLPEGCEALPRQGG</sequence>
<evidence type="ECO:0000256" key="5">
    <source>
        <dbReference type="ARBA" id="ARBA00022692"/>
    </source>
</evidence>
<feature type="transmembrane region" description="Helical" evidence="8">
    <location>
        <begin position="141"/>
        <end position="157"/>
    </location>
</feature>
<accession>A0A5P8FPJ5</accession>
<keyword evidence="3" id="KW-0328">Glycosyltransferase</keyword>
<dbReference type="Proteomes" id="UP000271708">
    <property type="component" value="Chromosome"/>
</dbReference>
<feature type="transmembrane region" description="Helical" evidence="8">
    <location>
        <begin position="88"/>
        <end position="106"/>
    </location>
</feature>
<evidence type="ECO:0000256" key="6">
    <source>
        <dbReference type="ARBA" id="ARBA00022989"/>
    </source>
</evidence>